<dbReference type="GO" id="GO:0047444">
    <property type="term" value="F:N-acylneuraminate-9-phosphate synthase activity"/>
    <property type="evidence" value="ECO:0007669"/>
    <property type="project" value="TreeGrafter"/>
</dbReference>
<dbReference type="PANTHER" id="PTHR42966">
    <property type="entry name" value="N-ACETYLNEURAMINATE SYNTHASE"/>
    <property type="match status" value="1"/>
</dbReference>
<dbReference type="InterPro" id="IPR006190">
    <property type="entry name" value="SAF_AFP_Neu5Ac"/>
</dbReference>
<dbReference type="PANTHER" id="PTHR42966:SF2">
    <property type="entry name" value="PSEUDAMINIC ACID SYNTHASE"/>
    <property type="match status" value="1"/>
</dbReference>
<dbReference type="InterPro" id="IPR013974">
    <property type="entry name" value="SAF"/>
</dbReference>
<dbReference type="GO" id="GO:0016051">
    <property type="term" value="P:carbohydrate biosynthetic process"/>
    <property type="evidence" value="ECO:0007669"/>
    <property type="project" value="InterPro"/>
</dbReference>
<accession>A0A8F6YAA7</accession>
<keyword evidence="2" id="KW-0808">Transferase</keyword>
<proteinExistence type="predicted"/>
<reference evidence="2 3" key="1">
    <citation type="submission" date="2021-07" db="EMBL/GenBank/DDBJ databases">
        <title>A novel Jannaschia species isolated from marine dinoflagellate Ceratoperidinium margalefii.</title>
        <authorList>
            <person name="Jiang Y."/>
            <person name="Li Z."/>
        </authorList>
    </citation>
    <scope>NUCLEOTIDE SEQUENCE [LARGE SCALE GENOMIC DNA]</scope>
    <source>
        <strain evidence="2 3">J12C1-MA-4</strain>
    </source>
</reference>
<dbReference type="EC" id="2.5.1.97" evidence="2"/>
<keyword evidence="3" id="KW-1185">Reference proteome</keyword>
<protein>
    <submittedName>
        <fullName evidence="2">Pseudaminic acid synthase</fullName>
        <ecNumber evidence="2">2.5.1.97</ecNumber>
    </submittedName>
</protein>
<evidence type="ECO:0000259" key="1">
    <source>
        <dbReference type="PROSITE" id="PS50844"/>
    </source>
</evidence>
<evidence type="ECO:0000313" key="2">
    <source>
        <dbReference type="EMBL" id="QXT39383.1"/>
    </source>
</evidence>
<dbReference type="InterPro" id="IPR051690">
    <property type="entry name" value="PseI-like"/>
</dbReference>
<dbReference type="PROSITE" id="PS50844">
    <property type="entry name" value="AFP_LIKE"/>
    <property type="match status" value="1"/>
</dbReference>
<dbReference type="InterPro" id="IPR057736">
    <property type="entry name" value="SAF_PseI/NeuA/NeuB"/>
</dbReference>
<evidence type="ECO:0000313" key="3">
    <source>
        <dbReference type="Proteomes" id="UP000825009"/>
    </source>
</evidence>
<dbReference type="EMBL" id="CP079194">
    <property type="protein sequence ID" value="QXT39383.1"/>
    <property type="molecule type" value="Genomic_DNA"/>
</dbReference>
<gene>
    <name evidence="2" type="primary">pseI</name>
    <name evidence="2" type="ORF">KYE46_15870</name>
</gene>
<name>A0A8F6YAA7_9RHOB</name>
<dbReference type="Pfam" id="PF08666">
    <property type="entry name" value="SAF"/>
    <property type="match status" value="1"/>
</dbReference>
<dbReference type="InterPro" id="IPR020030">
    <property type="entry name" value="Pseudaminic_synth_PseI"/>
</dbReference>
<dbReference type="Pfam" id="PF03102">
    <property type="entry name" value="NeuB"/>
    <property type="match status" value="1"/>
</dbReference>
<dbReference type="InterPro" id="IPR013132">
    <property type="entry name" value="PseI/NeuA/B-like_N"/>
</dbReference>
<dbReference type="AlphaFoldDB" id="A0A8F6YAA7"/>
<dbReference type="Proteomes" id="UP000825009">
    <property type="component" value="Chromosome"/>
</dbReference>
<feature type="domain" description="AFP-like" evidence="1">
    <location>
        <begin position="296"/>
        <end position="352"/>
    </location>
</feature>
<dbReference type="SMART" id="SM00858">
    <property type="entry name" value="SAF"/>
    <property type="match status" value="1"/>
</dbReference>
<dbReference type="RefSeq" id="WP_219001963.1">
    <property type="nucleotide sequence ID" value="NZ_CP079194.1"/>
</dbReference>
<dbReference type="CDD" id="cd11615">
    <property type="entry name" value="SAF_NeuB_like"/>
    <property type="match status" value="1"/>
</dbReference>
<dbReference type="KEGG" id="gce:KYE46_15870"/>
<organism evidence="2 3">
    <name type="scientific">Gymnodinialimonas ceratoperidinii</name>
    <dbReference type="NCBI Taxonomy" id="2856823"/>
    <lineage>
        <taxon>Bacteria</taxon>
        <taxon>Pseudomonadati</taxon>
        <taxon>Pseudomonadota</taxon>
        <taxon>Alphaproteobacteria</taxon>
        <taxon>Rhodobacterales</taxon>
        <taxon>Paracoccaceae</taxon>
        <taxon>Gymnodinialimonas</taxon>
    </lineage>
</organism>
<dbReference type="NCBIfam" id="TIGR03586">
    <property type="entry name" value="PseI"/>
    <property type="match status" value="1"/>
</dbReference>
<sequence length="352" mass="37620">MHGSFPEITIAGRRIGADHPPYVICELSGNHKGSLDRALAMIEAAAATGCAAIKLQTYTADTITMNHDGPEFRIDGGLWDGRNLYDLYKEAQTPFEWHEAMFARAAGLGVTLFSTPFDESAADLLEDLGAPAYKIASFEAVHLPLIAHVARKGKPMLISTGLANLSEIDAAVRTARDNGCNDLVLLHCISSYPAPSDQSNLRTMPHLAEAFGAVSGLSDHTLGSATSVAAVALGGAVIEKHFTLSRADGGPDAAFSLEPAEFRRLCEDCHDAWLSLGRVDYTRKSAEAGAATFRRSIYAVRDIAAGEAFTPDNLRVIRPGNGLPPRHYDRVIGCQASRAIARGTALCWTMVG</sequence>